<evidence type="ECO:0000313" key="6">
    <source>
        <dbReference type="Proteomes" id="UP000837857"/>
    </source>
</evidence>
<dbReference type="InterPro" id="IPR036259">
    <property type="entry name" value="MFS_trans_sf"/>
</dbReference>
<evidence type="ECO:0000256" key="1">
    <source>
        <dbReference type="ARBA" id="ARBA00004141"/>
    </source>
</evidence>
<comment type="subcellular location">
    <subcellularLocation>
        <location evidence="1">Membrane</location>
        <topology evidence="1">Multi-pass membrane protein</topology>
    </subcellularLocation>
</comment>
<feature type="transmembrane region" description="Helical" evidence="3">
    <location>
        <begin position="718"/>
        <end position="739"/>
    </location>
</feature>
<name>A0ABN8IAP5_9NEOP</name>
<dbReference type="PROSITE" id="PS50850">
    <property type="entry name" value="MFS"/>
    <property type="match status" value="1"/>
</dbReference>
<dbReference type="InterPro" id="IPR020846">
    <property type="entry name" value="MFS_dom"/>
</dbReference>
<feature type="transmembrane region" description="Helical" evidence="3">
    <location>
        <begin position="125"/>
        <end position="145"/>
    </location>
</feature>
<feature type="domain" description="Major facilitator superfamily (MFS) profile" evidence="4">
    <location>
        <begin position="555"/>
        <end position="768"/>
    </location>
</feature>
<dbReference type="SUPFAM" id="SSF103473">
    <property type="entry name" value="MFS general substrate transporter"/>
    <property type="match status" value="1"/>
</dbReference>
<dbReference type="InterPro" id="IPR011701">
    <property type="entry name" value="MFS"/>
</dbReference>
<feature type="transmembrane region" description="Helical" evidence="3">
    <location>
        <begin position="83"/>
        <end position="105"/>
    </location>
</feature>
<feature type="non-terminal residue" evidence="5">
    <location>
        <position position="768"/>
    </location>
</feature>
<keyword evidence="3" id="KW-0472">Membrane</keyword>
<dbReference type="Gene3D" id="1.20.1250.20">
    <property type="entry name" value="MFS general substrate transporter like domains"/>
    <property type="match status" value="2"/>
</dbReference>
<feature type="transmembrane region" description="Helical" evidence="3">
    <location>
        <begin position="653"/>
        <end position="675"/>
    </location>
</feature>
<reference evidence="5" key="1">
    <citation type="submission" date="2022-03" db="EMBL/GenBank/DDBJ databases">
        <authorList>
            <person name="Martin H S."/>
        </authorList>
    </citation>
    <scope>NUCLEOTIDE SEQUENCE</scope>
</reference>
<evidence type="ECO:0000256" key="2">
    <source>
        <dbReference type="SAM" id="MobiDB-lite"/>
    </source>
</evidence>
<evidence type="ECO:0000256" key="3">
    <source>
        <dbReference type="SAM" id="Phobius"/>
    </source>
</evidence>
<feature type="transmembrane region" description="Helical" evidence="3">
    <location>
        <begin position="563"/>
        <end position="584"/>
    </location>
</feature>
<dbReference type="Pfam" id="PF07690">
    <property type="entry name" value="MFS_1"/>
    <property type="match status" value="2"/>
</dbReference>
<proteinExistence type="predicted"/>
<gene>
    <name evidence="5" type="ORF">IPOD504_LOCUS6957</name>
</gene>
<keyword evidence="6" id="KW-1185">Reference proteome</keyword>
<keyword evidence="3" id="KW-1133">Transmembrane helix</keyword>
<feature type="transmembrane region" description="Helical" evidence="3">
    <location>
        <begin position="687"/>
        <end position="706"/>
    </location>
</feature>
<feature type="compositionally biased region" description="Basic and acidic residues" evidence="2">
    <location>
        <begin position="430"/>
        <end position="456"/>
    </location>
</feature>
<feature type="transmembrane region" description="Helical" evidence="3">
    <location>
        <begin position="152"/>
        <end position="171"/>
    </location>
</feature>
<sequence length="768" mass="85384">MGNGENDTPFERTENKAEHNVEKDMNKINSLKSERGGEGNVAQDSKEDTGVDRVKFEGLDDADSICSDMSYENKPPAIPDGGWGWVVVVAAFLVSACADGLAFSFGLLHEEFTAYFETTQSKTSLIGSLFIATPLLAGPIMSALVDRYGCRAMTMIAGLLSTVGFLLASVSNSVEMLCLTFGFLSGLAMGILYVTAVVSVAFWFDKKRNLAVSLASCGIGFGTLVYSPLTHHLLEVYDWRNTVALLAGTLLNMCVCGALMRDPDWLTIKQKRERRLSKSRSRRSSSAGSISSRSIGGESLFLSPEELKTLLRSGQSPDYILATLATSIAEAKQLEETTQMNAEQAYKRIHSDIHLPTFIAQNEKVPMEVIEKLLSNKRLYNIILQNYPDLVSRRRSEVNINVEEATEVKNEPAKLPVSVTVKMPKTNAPEGEKKAEKEPREKERPGQQDSTAKDTKQANLESNTDKKSKPKAPPVATNWFTRQISTDHHYLRDMPLYRNTIMHRGAMMNIPRYKLRVSSLPDIYRNSMWSLDSESDDELKWYHRLWQTAKSTFDFGMFTEFHFLMFNLSSLILSVWFIVPYFFLKSYMSSRNMEGGAEMISIIGIASSIGIVALGWAGDQPWINVTKTYALCLTICGLSVASYPIFITSYWGLAIVSATFGLSFASSYSYTPAILMELMPIDHFTVAYGLILLSQGIGHLIGPPIGGMLYDLTGTWDLTFYAAGLWLVISGLCVGVIPYTRDLRMCGNAPLLKELEEQKKEKDCLRSL</sequence>
<protein>
    <recommendedName>
        <fullName evidence="4">Major facilitator superfamily (MFS) profile domain-containing protein</fullName>
    </recommendedName>
</protein>
<evidence type="ECO:0000313" key="5">
    <source>
        <dbReference type="EMBL" id="CAH2049609.1"/>
    </source>
</evidence>
<feature type="compositionally biased region" description="Basic and acidic residues" evidence="2">
    <location>
        <begin position="9"/>
        <end position="37"/>
    </location>
</feature>
<feature type="transmembrane region" description="Helical" evidence="3">
    <location>
        <begin position="183"/>
        <end position="204"/>
    </location>
</feature>
<feature type="transmembrane region" description="Helical" evidence="3">
    <location>
        <begin position="241"/>
        <end position="260"/>
    </location>
</feature>
<accession>A0ABN8IAP5</accession>
<keyword evidence="3" id="KW-0812">Transmembrane</keyword>
<feature type="region of interest" description="Disordered" evidence="2">
    <location>
        <begin position="413"/>
        <end position="477"/>
    </location>
</feature>
<dbReference type="InterPro" id="IPR050327">
    <property type="entry name" value="Proton-linked_MCT"/>
</dbReference>
<dbReference type="PANTHER" id="PTHR11360">
    <property type="entry name" value="MONOCARBOXYLATE TRANSPORTER"/>
    <property type="match status" value="1"/>
</dbReference>
<dbReference type="Proteomes" id="UP000837857">
    <property type="component" value="Chromosome 19"/>
</dbReference>
<evidence type="ECO:0000259" key="4">
    <source>
        <dbReference type="PROSITE" id="PS50850"/>
    </source>
</evidence>
<dbReference type="EMBL" id="OW152831">
    <property type="protein sequence ID" value="CAH2049609.1"/>
    <property type="molecule type" value="Genomic_DNA"/>
</dbReference>
<dbReference type="CDD" id="cd17352">
    <property type="entry name" value="MFS_MCT_SLC16"/>
    <property type="match status" value="1"/>
</dbReference>
<feature type="transmembrane region" description="Helical" evidence="3">
    <location>
        <begin position="629"/>
        <end position="647"/>
    </location>
</feature>
<feature type="region of interest" description="Disordered" evidence="2">
    <location>
        <begin position="1"/>
        <end position="50"/>
    </location>
</feature>
<dbReference type="PANTHER" id="PTHR11360:SF111">
    <property type="entry name" value="CHASKI, ISOFORM A"/>
    <property type="match status" value="1"/>
</dbReference>
<feature type="transmembrane region" description="Helical" evidence="3">
    <location>
        <begin position="211"/>
        <end position="229"/>
    </location>
</feature>
<feature type="transmembrane region" description="Helical" evidence="3">
    <location>
        <begin position="596"/>
        <end position="617"/>
    </location>
</feature>
<organism evidence="5 6">
    <name type="scientific">Iphiclides podalirius</name>
    <name type="common">scarce swallowtail</name>
    <dbReference type="NCBI Taxonomy" id="110791"/>
    <lineage>
        <taxon>Eukaryota</taxon>
        <taxon>Metazoa</taxon>
        <taxon>Ecdysozoa</taxon>
        <taxon>Arthropoda</taxon>
        <taxon>Hexapoda</taxon>
        <taxon>Insecta</taxon>
        <taxon>Pterygota</taxon>
        <taxon>Neoptera</taxon>
        <taxon>Endopterygota</taxon>
        <taxon>Lepidoptera</taxon>
        <taxon>Glossata</taxon>
        <taxon>Ditrysia</taxon>
        <taxon>Papilionoidea</taxon>
        <taxon>Papilionidae</taxon>
        <taxon>Papilioninae</taxon>
        <taxon>Iphiclides</taxon>
    </lineage>
</organism>